<dbReference type="InterPro" id="IPR029044">
    <property type="entry name" value="Nucleotide-diphossugar_trans"/>
</dbReference>
<dbReference type="PANTHER" id="PTHR43685">
    <property type="entry name" value="GLYCOSYLTRANSFERASE"/>
    <property type="match status" value="1"/>
</dbReference>
<dbReference type="Gene3D" id="3.90.550.10">
    <property type="entry name" value="Spore Coat Polysaccharide Biosynthesis Protein SpsA, Chain A"/>
    <property type="match status" value="1"/>
</dbReference>
<dbReference type="EMBL" id="CADCTV010000318">
    <property type="protein sequence ID" value="CAA9316771.1"/>
    <property type="molecule type" value="Genomic_DNA"/>
</dbReference>
<feature type="non-terminal residue" evidence="2">
    <location>
        <position position="228"/>
    </location>
</feature>
<dbReference type="AlphaFoldDB" id="A0A6J4KX25"/>
<dbReference type="InterPro" id="IPR001173">
    <property type="entry name" value="Glyco_trans_2-like"/>
</dbReference>
<sequence>MSQPLVSVVMPCHNAAPFVAEAMESMLGQSWQPLELVVVDDASTDGSWEVIEQVAARHPGRVKTRRLDVNRGGCHARNLGASLTHGEFLMFMDSDDGAAPDTVAALVEAVRDRPDGIAVCDWVHLELEDGAWRETPASVPLPEPGADLFRVWLEGSAWAPTSCVLWRRDVYDRTGGWDESLAREQDDDLMLRAYSLGARIVHARGGRAFYRLHGALGISVTKGIAIEK</sequence>
<name>A0A6J4KX25_9BACT</name>
<organism evidence="2">
    <name type="scientific">uncultured Gemmatimonadota bacterium</name>
    <dbReference type="NCBI Taxonomy" id="203437"/>
    <lineage>
        <taxon>Bacteria</taxon>
        <taxon>Pseudomonadati</taxon>
        <taxon>Gemmatimonadota</taxon>
        <taxon>environmental samples</taxon>
    </lineage>
</organism>
<evidence type="ECO:0000313" key="2">
    <source>
        <dbReference type="EMBL" id="CAA9316771.1"/>
    </source>
</evidence>
<protein>
    <recommendedName>
        <fullName evidence="1">Glycosyltransferase 2-like domain-containing protein</fullName>
    </recommendedName>
</protein>
<reference evidence="2" key="1">
    <citation type="submission" date="2020-02" db="EMBL/GenBank/DDBJ databases">
        <authorList>
            <person name="Meier V. D."/>
        </authorList>
    </citation>
    <scope>NUCLEOTIDE SEQUENCE</scope>
    <source>
        <strain evidence="2">AVDCRST_MAG89</strain>
    </source>
</reference>
<gene>
    <name evidence="2" type="ORF">AVDCRST_MAG89-1442</name>
</gene>
<dbReference type="SUPFAM" id="SSF53448">
    <property type="entry name" value="Nucleotide-diphospho-sugar transferases"/>
    <property type="match status" value="1"/>
</dbReference>
<feature type="domain" description="Glycosyltransferase 2-like" evidence="1">
    <location>
        <begin position="7"/>
        <end position="172"/>
    </location>
</feature>
<accession>A0A6J4KX25</accession>
<dbReference type="PANTHER" id="PTHR43685:SF2">
    <property type="entry name" value="GLYCOSYLTRANSFERASE 2-LIKE DOMAIN-CONTAINING PROTEIN"/>
    <property type="match status" value="1"/>
</dbReference>
<dbReference type="CDD" id="cd00761">
    <property type="entry name" value="Glyco_tranf_GTA_type"/>
    <property type="match status" value="1"/>
</dbReference>
<dbReference type="InterPro" id="IPR050834">
    <property type="entry name" value="Glycosyltransf_2"/>
</dbReference>
<evidence type="ECO:0000259" key="1">
    <source>
        <dbReference type="Pfam" id="PF00535"/>
    </source>
</evidence>
<dbReference type="Pfam" id="PF00535">
    <property type="entry name" value="Glycos_transf_2"/>
    <property type="match status" value="1"/>
</dbReference>
<proteinExistence type="predicted"/>